<accession>A0A919W8N1</accession>
<dbReference type="EMBL" id="BOQN01000085">
    <property type="protein sequence ID" value="GIM94731.1"/>
    <property type="molecule type" value="Genomic_DNA"/>
</dbReference>
<dbReference type="PROSITE" id="PS51318">
    <property type="entry name" value="TAT"/>
    <property type="match status" value="1"/>
</dbReference>
<keyword evidence="2 3" id="KW-0732">Signal</keyword>
<dbReference type="InterPro" id="IPR028081">
    <property type="entry name" value="Leu-bd"/>
</dbReference>
<reference evidence="5 6" key="1">
    <citation type="submission" date="2021-03" db="EMBL/GenBank/DDBJ databases">
        <title>Whole genome shotgun sequence of Actinoplanes toevensis NBRC 105298.</title>
        <authorList>
            <person name="Komaki H."/>
            <person name="Tamura T."/>
        </authorList>
    </citation>
    <scope>NUCLEOTIDE SEQUENCE [LARGE SCALE GENOMIC DNA]</scope>
    <source>
        <strain evidence="5 6">NBRC 105298</strain>
    </source>
</reference>
<dbReference type="Gene3D" id="3.40.50.2300">
    <property type="match status" value="3"/>
</dbReference>
<dbReference type="SUPFAM" id="SSF53822">
    <property type="entry name" value="Periplasmic binding protein-like I"/>
    <property type="match status" value="1"/>
</dbReference>
<comment type="similarity">
    <text evidence="1">Belongs to the leucine-binding protein family.</text>
</comment>
<evidence type="ECO:0000313" key="6">
    <source>
        <dbReference type="Proteomes" id="UP000677082"/>
    </source>
</evidence>
<proteinExistence type="inferred from homology"/>
<dbReference type="InterPro" id="IPR028082">
    <property type="entry name" value="Peripla_BP_I"/>
</dbReference>
<dbReference type="InterPro" id="IPR006311">
    <property type="entry name" value="TAT_signal"/>
</dbReference>
<protein>
    <recommendedName>
        <fullName evidence="4">Leucine-binding protein domain-containing protein</fullName>
    </recommendedName>
</protein>
<evidence type="ECO:0000256" key="2">
    <source>
        <dbReference type="ARBA" id="ARBA00022729"/>
    </source>
</evidence>
<evidence type="ECO:0000256" key="1">
    <source>
        <dbReference type="ARBA" id="ARBA00010062"/>
    </source>
</evidence>
<feature type="signal peptide" evidence="3">
    <location>
        <begin position="1"/>
        <end position="17"/>
    </location>
</feature>
<dbReference type="Proteomes" id="UP000677082">
    <property type="component" value="Unassembled WGS sequence"/>
</dbReference>
<evidence type="ECO:0000259" key="4">
    <source>
        <dbReference type="Pfam" id="PF13458"/>
    </source>
</evidence>
<dbReference type="InterPro" id="IPR051010">
    <property type="entry name" value="BCAA_transport"/>
</dbReference>
<keyword evidence="6" id="KW-1185">Reference proteome</keyword>
<dbReference type="PROSITE" id="PS51257">
    <property type="entry name" value="PROKAR_LIPOPROTEIN"/>
    <property type="match status" value="1"/>
</dbReference>
<feature type="chain" id="PRO_5037732630" description="Leucine-binding protein domain-containing protein" evidence="3">
    <location>
        <begin position="18"/>
        <end position="364"/>
    </location>
</feature>
<dbReference type="RefSeq" id="WP_213010496.1">
    <property type="nucleotide sequence ID" value="NZ_BOQN01000085.1"/>
</dbReference>
<dbReference type="PANTHER" id="PTHR30483:SF6">
    <property type="entry name" value="PERIPLASMIC BINDING PROTEIN OF ABC TRANSPORTER FOR NATURAL AMINO ACIDS"/>
    <property type="match status" value="1"/>
</dbReference>
<feature type="domain" description="Leucine-binding protein" evidence="4">
    <location>
        <begin position="39"/>
        <end position="187"/>
    </location>
</feature>
<organism evidence="5 6">
    <name type="scientific">Paractinoplanes toevensis</name>
    <dbReference type="NCBI Taxonomy" id="571911"/>
    <lineage>
        <taxon>Bacteria</taxon>
        <taxon>Bacillati</taxon>
        <taxon>Actinomycetota</taxon>
        <taxon>Actinomycetes</taxon>
        <taxon>Micromonosporales</taxon>
        <taxon>Micromonosporaceae</taxon>
        <taxon>Paractinoplanes</taxon>
    </lineage>
</organism>
<dbReference type="AlphaFoldDB" id="A0A919W8N1"/>
<dbReference type="Pfam" id="PF13458">
    <property type="entry name" value="Peripla_BP_6"/>
    <property type="match status" value="1"/>
</dbReference>
<evidence type="ECO:0000256" key="3">
    <source>
        <dbReference type="SAM" id="SignalP"/>
    </source>
</evidence>
<gene>
    <name evidence="5" type="ORF">Ato02nite_065240</name>
</gene>
<evidence type="ECO:0000313" key="5">
    <source>
        <dbReference type="EMBL" id="GIM94731.1"/>
    </source>
</evidence>
<name>A0A919W8N1_9ACTN</name>
<dbReference type="PANTHER" id="PTHR30483">
    <property type="entry name" value="LEUCINE-SPECIFIC-BINDING PROTEIN"/>
    <property type="match status" value="1"/>
</dbReference>
<comment type="caution">
    <text evidence="5">The sequence shown here is derived from an EMBL/GenBank/DDBJ whole genome shotgun (WGS) entry which is preliminary data.</text>
</comment>
<sequence>MRALTLTRRGVLGAAFAAAVAGCGPVADPLTGGASASTPLNIGVIRSRKGVFTAEGGRFEQALRASLLYSTNYTGLIGSRTIMVTWMDDRSDPDRAAAAAEELNRRGIRLIAGGTTSASALRIAAVAERNRAVFLANAPDDRLTGLNRYTFRTGRQTYQDLAAARTLIPAGARVVVYGPDNTAARVLGAAGTVRDPAWIARTRPDVLFLDWPVPNRRLMRGVPAGLPIVAVLGARSTWPAFPPSLVGSMRFATGYVDRAVGGALYNVLRNRVWAGRTDTGHVEGFTAGQLMVEAMQIAPDDPDAMVTFLEGLRFGGIKGELEIRATDHALLQSMYQASLTWTGASGALTAVTTATLTPDRTAPP</sequence>